<reference evidence="2 3" key="1">
    <citation type="submission" date="2018-06" db="EMBL/GenBank/DDBJ databases">
        <title>The Genome of Cuscuta australis (Dodder) Provides Insight into the Evolution of Plant Parasitism.</title>
        <authorList>
            <person name="Liu H."/>
        </authorList>
    </citation>
    <scope>NUCLEOTIDE SEQUENCE [LARGE SCALE GENOMIC DNA]</scope>
    <source>
        <strain evidence="3">cv. Yunnan</strain>
        <tissue evidence="2">Vines</tissue>
    </source>
</reference>
<dbReference type="InterPro" id="IPR045286">
    <property type="entry name" value="FBS1-like"/>
</dbReference>
<name>A0A328DKP2_9ASTE</name>
<gene>
    <name evidence="2" type="ORF">DM860_003588</name>
</gene>
<dbReference type="PANTHER" id="PTHR34049:SF1">
    <property type="entry name" value="F-BOX PROTEIN SKIP27"/>
    <property type="match status" value="1"/>
</dbReference>
<dbReference type="SUPFAM" id="SSF81383">
    <property type="entry name" value="F-box domain"/>
    <property type="match status" value="1"/>
</dbReference>
<feature type="domain" description="F-box" evidence="1">
    <location>
        <begin position="41"/>
        <end position="84"/>
    </location>
</feature>
<accession>A0A328DKP2</accession>
<dbReference type="EMBL" id="NQVE01000142">
    <property type="protein sequence ID" value="RAL44829.1"/>
    <property type="molecule type" value="Genomic_DNA"/>
</dbReference>
<keyword evidence="3" id="KW-1185">Reference proteome</keyword>
<dbReference type="CDD" id="cd09917">
    <property type="entry name" value="F-box_SF"/>
    <property type="match status" value="1"/>
</dbReference>
<proteinExistence type="predicted"/>
<comment type="caution">
    <text evidence="2">The sequence shown here is derived from an EMBL/GenBank/DDBJ whole genome shotgun (WGS) entry which is preliminary data.</text>
</comment>
<evidence type="ECO:0000313" key="2">
    <source>
        <dbReference type="EMBL" id="RAL44829.1"/>
    </source>
</evidence>
<dbReference type="AlphaFoldDB" id="A0A328DKP2"/>
<dbReference type="InterPro" id="IPR001810">
    <property type="entry name" value="F-box_dom"/>
</dbReference>
<dbReference type="Proteomes" id="UP000249390">
    <property type="component" value="Unassembled WGS sequence"/>
</dbReference>
<sequence length="154" mass="17295">MAVGEYEALSFVPVRRIVFSSTSGVEKAVVPAAAAAAALEKSQLEALPQDILIRIVCGVDHEDLISLFRVSKTIQEAAAIARQLHFEYCTPKKTMVFQMKMFRGEAPNAPRQLRVPKSILFKNNNNKHTDICVALFNSKDDHKWRGEQLIMHMN</sequence>
<dbReference type="InterPro" id="IPR036047">
    <property type="entry name" value="F-box-like_dom_sf"/>
</dbReference>
<organism evidence="2 3">
    <name type="scientific">Cuscuta australis</name>
    <dbReference type="NCBI Taxonomy" id="267555"/>
    <lineage>
        <taxon>Eukaryota</taxon>
        <taxon>Viridiplantae</taxon>
        <taxon>Streptophyta</taxon>
        <taxon>Embryophyta</taxon>
        <taxon>Tracheophyta</taxon>
        <taxon>Spermatophyta</taxon>
        <taxon>Magnoliopsida</taxon>
        <taxon>eudicotyledons</taxon>
        <taxon>Gunneridae</taxon>
        <taxon>Pentapetalae</taxon>
        <taxon>asterids</taxon>
        <taxon>lamiids</taxon>
        <taxon>Solanales</taxon>
        <taxon>Convolvulaceae</taxon>
        <taxon>Cuscuteae</taxon>
        <taxon>Cuscuta</taxon>
        <taxon>Cuscuta subgen. Grammica</taxon>
        <taxon>Cuscuta sect. Cleistogrammica</taxon>
    </lineage>
</organism>
<protein>
    <recommendedName>
        <fullName evidence="1">F-box domain-containing protein</fullName>
    </recommendedName>
</protein>
<dbReference type="PROSITE" id="PS50181">
    <property type="entry name" value="FBOX"/>
    <property type="match status" value="1"/>
</dbReference>
<evidence type="ECO:0000313" key="3">
    <source>
        <dbReference type="Proteomes" id="UP000249390"/>
    </source>
</evidence>
<dbReference type="PANTHER" id="PTHR34049">
    <property type="entry name" value="F-BOX PROTEIN SKIP27"/>
    <property type="match status" value="1"/>
</dbReference>
<evidence type="ECO:0000259" key="1">
    <source>
        <dbReference type="PROSITE" id="PS50181"/>
    </source>
</evidence>